<accession>Q3SNW8</accession>
<sequence>MSLALRRRDSLREKDPRDPGFISKILAAGRSGVFGPRRGAPADKRSVHAFSGIAVNDIRRTALMQGGSASATGGCRNRCGL</sequence>
<dbReference type="EMBL" id="CP000115">
    <property type="protein sequence ID" value="ABA06023.1"/>
    <property type="molecule type" value="Genomic_DNA"/>
</dbReference>
<reference evidence="1 2" key="1">
    <citation type="journal article" date="2006" name="Appl. Environ. Microbiol.">
        <title>Genome sequence of the chemolithoautotrophic nitrite-oxidizing bacterium Nitrobacter winogradskyi Nb-255.</title>
        <authorList>
            <person name="Starkenburg S.R."/>
            <person name="Chain P.S."/>
            <person name="Sayavedra-Soto L.A."/>
            <person name="Hauser L."/>
            <person name="Land M.L."/>
            <person name="Larimer F.W."/>
            <person name="Malfatti S.A."/>
            <person name="Klotz M.G."/>
            <person name="Bottomley P.J."/>
            <person name="Arp D.J."/>
            <person name="Hickey W.J."/>
        </authorList>
    </citation>
    <scope>NUCLEOTIDE SEQUENCE [LARGE SCALE GENOMIC DNA]</scope>
    <source>
        <strain evidence="2">ATCC 25391 / DSM 10237 / CIP 104748 / NCIMB 11846 / Nb-255</strain>
    </source>
</reference>
<evidence type="ECO:0000313" key="2">
    <source>
        <dbReference type="Proteomes" id="UP000002531"/>
    </source>
</evidence>
<evidence type="ECO:0000313" key="1">
    <source>
        <dbReference type="EMBL" id="ABA06023.1"/>
    </source>
</evidence>
<organism evidence="1 2">
    <name type="scientific">Nitrobacter winogradskyi (strain ATCC 25391 / DSM 10237 / CIP 104748 / NCIMB 11846 / Nb-255)</name>
    <dbReference type="NCBI Taxonomy" id="323098"/>
    <lineage>
        <taxon>Bacteria</taxon>
        <taxon>Pseudomonadati</taxon>
        <taxon>Pseudomonadota</taxon>
        <taxon>Alphaproteobacteria</taxon>
        <taxon>Hyphomicrobiales</taxon>
        <taxon>Nitrobacteraceae</taxon>
        <taxon>Nitrobacter</taxon>
    </lineage>
</organism>
<dbReference type="Proteomes" id="UP000002531">
    <property type="component" value="Chromosome"/>
</dbReference>
<gene>
    <name evidence="1" type="ordered locus">Nwi_2770</name>
</gene>
<dbReference type="KEGG" id="nwi:Nwi_2770"/>
<dbReference type="STRING" id="323098.Nwi_2770"/>
<dbReference type="AlphaFoldDB" id="Q3SNW8"/>
<name>Q3SNW8_NITWN</name>
<proteinExistence type="predicted"/>
<protein>
    <submittedName>
        <fullName evidence="1">Uncharacterized protein</fullName>
    </submittedName>
</protein>
<dbReference type="HOGENOM" id="CLU_2570363_0_0_5"/>
<keyword evidence="2" id="KW-1185">Reference proteome</keyword>